<dbReference type="AlphaFoldDB" id="A0A3N6LPV5"/>
<dbReference type="InterPro" id="IPR001789">
    <property type="entry name" value="Sig_transdc_resp-reg_receiver"/>
</dbReference>
<name>A0A3N6LPV5_9EURY</name>
<feature type="domain" description="Response regulatory" evidence="2">
    <location>
        <begin position="15"/>
        <end position="140"/>
    </location>
</feature>
<dbReference type="SMART" id="SM00448">
    <property type="entry name" value="REC"/>
    <property type="match status" value="1"/>
</dbReference>
<sequence>MPSDSADEQSQEPIEILLVEPNPGDSRLFTESFKDAKIVNNLHVVSDGEAALDFVNQRDDYADRPRPDLILLEPRLPGKSGMEVLAELNNEPAFSAIPIVILTSSETEEDIAKSHGLDADQYIQKPVEPDEFIDFVQSVEEFWLAIVHQSAPNN</sequence>
<dbReference type="OrthoDB" id="9652at2157"/>
<dbReference type="EMBL" id="REFY01000002">
    <property type="protein sequence ID" value="RQG91568.1"/>
    <property type="molecule type" value="Genomic_DNA"/>
</dbReference>
<dbReference type="CDD" id="cd17557">
    <property type="entry name" value="REC_Rcp-like"/>
    <property type="match status" value="1"/>
</dbReference>
<dbReference type="PANTHER" id="PTHR44520:SF2">
    <property type="entry name" value="RESPONSE REGULATOR RCP1"/>
    <property type="match status" value="1"/>
</dbReference>
<dbReference type="GO" id="GO:0000160">
    <property type="term" value="P:phosphorelay signal transduction system"/>
    <property type="evidence" value="ECO:0007669"/>
    <property type="project" value="InterPro"/>
</dbReference>
<reference evidence="3 4" key="1">
    <citation type="submission" date="2018-10" db="EMBL/GenBank/DDBJ databases">
        <title>Natrarchaeobius chitinivorans gen. nov., sp. nov., and Natrarchaeobius haloalkaliphilus sp. nov., alkaliphilic, chitin-utilizing haloarchaea from hypersaline alkaline lakes.</title>
        <authorList>
            <person name="Sorokin D.Y."/>
            <person name="Elcheninov A.G."/>
            <person name="Kostrikina N.A."/>
            <person name="Bale N.J."/>
            <person name="Sinninghe Damste J.S."/>
            <person name="Khijniak T.V."/>
            <person name="Kublanov I.V."/>
            <person name="Toshchakov S.V."/>
        </authorList>
    </citation>
    <scope>NUCLEOTIDE SEQUENCE [LARGE SCALE GENOMIC DNA]</scope>
    <source>
        <strain evidence="3 4">AArcht-Sl</strain>
    </source>
</reference>
<dbReference type="Gene3D" id="3.40.50.2300">
    <property type="match status" value="1"/>
</dbReference>
<dbReference type="Proteomes" id="UP000273828">
    <property type="component" value="Unassembled WGS sequence"/>
</dbReference>
<evidence type="ECO:0000259" key="2">
    <source>
        <dbReference type="PROSITE" id="PS50110"/>
    </source>
</evidence>
<comment type="caution">
    <text evidence="3">The sequence shown here is derived from an EMBL/GenBank/DDBJ whole genome shotgun (WGS) entry which is preliminary data.</text>
</comment>
<dbReference type="InterPro" id="IPR052893">
    <property type="entry name" value="TCS_response_regulator"/>
</dbReference>
<proteinExistence type="predicted"/>
<dbReference type="SUPFAM" id="SSF52172">
    <property type="entry name" value="CheY-like"/>
    <property type="match status" value="1"/>
</dbReference>
<accession>A0A3N6LPV5</accession>
<comment type="caution">
    <text evidence="1">Lacks conserved residue(s) required for the propagation of feature annotation.</text>
</comment>
<protein>
    <submittedName>
        <fullName evidence="3">Response regulator</fullName>
    </submittedName>
</protein>
<organism evidence="3 4">
    <name type="scientific">Natrarchaeobius halalkaliphilus</name>
    <dbReference type="NCBI Taxonomy" id="1679091"/>
    <lineage>
        <taxon>Archaea</taxon>
        <taxon>Methanobacteriati</taxon>
        <taxon>Methanobacteriota</taxon>
        <taxon>Stenosarchaea group</taxon>
        <taxon>Halobacteria</taxon>
        <taxon>Halobacteriales</taxon>
        <taxon>Natrialbaceae</taxon>
        <taxon>Natrarchaeobius</taxon>
    </lineage>
</organism>
<dbReference type="PANTHER" id="PTHR44520">
    <property type="entry name" value="RESPONSE REGULATOR RCP1-RELATED"/>
    <property type="match status" value="1"/>
</dbReference>
<dbReference type="RefSeq" id="WP_124177700.1">
    <property type="nucleotide sequence ID" value="NZ_REFY01000002.1"/>
</dbReference>
<dbReference type="InterPro" id="IPR011006">
    <property type="entry name" value="CheY-like_superfamily"/>
</dbReference>
<evidence type="ECO:0000313" key="3">
    <source>
        <dbReference type="EMBL" id="RQG91568.1"/>
    </source>
</evidence>
<keyword evidence="4" id="KW-1185">Reference proteome</keyword>
<dbReference type="PROSITE" id="PS50110">
    <property type="entry name" value="RESPONSE_REGULATORY"/>
    <property type="match status" value="1"/>
</dbReference>
<dbReference type="Pfam" id="PF00072">
    <property type="entry name" value="Response_reg"/>
    <property type="match status" value="1"/>
</dbReference>
<evidence type="ECO:0000313" key="4">
    <source>
        <dbReference type="Proteomes" id="UP000273828"/>
    </source>
</evidence>
<gene>
    <name evidence="3" type="ORF">EA462_06330</name>
</gene>
<evidence type="ECO:0000256" key="1">
    <source>
        <dbReference type="PROSITE-ProRule" id="PRU00169"/>
    </source>
</evidence>